<dbReference type="InterPro" id="IPR026960">
    <property type="entry name" value="RVT-Znf"/>
</dbReference>
<organism evidence="2 3">
    <name type="scientific">Striga hermonthica</name>
    <name type="common">Purple witchweed</name>
    <name type="synonym">Buchnera hermonthica</name>
    <dbReference type="NCBI Taxonomy" id="68872"/>
    <lineage>
        <taxon>Eukaryota</taxon>
        <taxon>Viridiplantae</taxon>
        <taxon>Streptophyta</taxon>
        <taxon>Embryophyta</taxon>
        <taxon>Tracheophyta</taxon>
        <taxon>Spermatophyta</taxon>
        <taxon>Magnoliopsida</taxon>
        <taxon>eudicotyledons</taxon>
        <taxon>Gunneridae</taxon>
        <taxon>Pentapetalae</taxon>
        <taxon>asterids</taxon>
        <taxon>lamiids</taxon>
        <taxon>Lamiales</taxon>
        <taxon>Orobanchaceae</taxon>
        <taxon>Buchnereae</taxon>
        <taxon>Striga</taxon>
    </lineage>
</organism>
<dbReference type="AlphaFoldDB" id="A0A9N7NZ97"/>
<name>A0A9N7NZ97_STRHE</name>
<reference evidence="2" key="1">
    <citation type="submission" date="2019-12" db="EMBL/GenBank/DDBJ databases">
        <authorList>
            <person name="Scholes J."/>
        </authorList>
    </citation>
    <scope>NUCLEOTIDE SEQUENCE</scope>
</reference>
<evidence type="ECO:0000313" key="3">
    <source>
        <dbReference type="Proteomes" id="UP001153555"/>
    </source>
</evidence>
<keyword evidence="3" id="KW-1185">Reference proteome</keyword>
<dbReference type="Pfam" id="PF13966">
    <property type="entry name" value="zf-RVT"/>
    <property type="match status" value="1"/>
</dbReference>
<protein>
    <recommendedName>
        <fullName evidence="1">Reverse transcriptase zinc-binding domain-containing protein</fullName>
    </recommendedName>
</protein>
<evidence type="ECO:0000259" key="1">
    <source>
        <dbReference type="Pfam" id="PF13966"/>
    </source>
</evidence>
<feature type="domain" description="Reverse transcriptase zinc-binding" evidence="1">
    <location>
        <begin position="121"/>
        <end position="209"/>
    </location>
</feature>
<dbReference type="OrthoDB" id="913477at2759"/>
<evidence type="ECO:0000313" key="2">
    <source>
        <dbReference type="EMBL" id="CAA0840318.1"/>
    </source>
</evidence>
<gene>
    <name evidence="2" type="ORF">SHERM_06642</name>
</gene>
<dbReference type="Proteomes" id="UP001153555">
    <property type="component" value="Unassembled WGS sequence"/>
</dbReference>
<dbReference type="EMBL" id="CACSLK010032368">
    <property type="protein sequence ID" value="CAA0840318.1"/>
    <property type="molecule type" value="Genomic_DNA"/>
</dbReference>
<proteinExistence type="predicted"/>
<accession>A0A9N7NZ97</accession>
<comment type="caution">
    <text evidence="2">The sequence shown here is derived from an EMBL/GenBank/DDBJ whole genome shotgun (WGS) entry which is preliminary data.</text>
</comment>
<sequence>MTEDFVFPRGSAIIQAIKKVWPSVRRGVRWSIGDGATVRFWRDNWTHSPHPIINEALGPVPDDQLDWTVSDYVDDLGQWRWDLFSHLVPAGISLRIAAVLPPSRAAGPDKMYWGFSENGSFTTKSAYASLVSAFPAPAIDRTPWRIIWKWAGSQRVRQFLWLAAQDKLLTNVERRRRHISDSSTCTLCGRYDESTMHCLRDCTGARQVWRSLIPAHQQSEFFRLHLRDWLIQNLQNGLGIGHWSYRDSGRERLNLVRAVSGQEDLSGVVLEQPLRRVKLGFHLSFLNNCRHCLALAPKGRKKKEKKRKEEEAI</sequence>